<dbReference type="KEGG" id="amu:Amuc_2165"/>
<dbReference type="NCBIfam" id="TIGR02595">
    <property type="entry name" value="PEP_CTERM"/>
    <property type="match status" value="1"/>
</dbReference>
<proteinExistence type="predicted"/>
<organism evidence="2 3">
    <name type="scientific">Akkermansia muciniphila (strain ATCC BAA-835 / DSM 22959 / JCM 33894 / BCRC 81048 / CCUG 64013 / CIP 107961 / Muc)</name>
    <dbReference type="NCBI Taxonomy" id="349741"/>
    <lineage>
        <taxon>Bacteria</taxon>
        <taxon>Pseudomonadati</taxon>
        <taxon>Verrucomicrobiota</taxon>
        <taxon>Verrucomicrobiia</taxon>
        <taxon>Verrucomicrobiales</taxon>
        <taxon>Akkermansiaceae</taxon>
        <taxon>Akkermansia</taxon>
    </lineage>
</organism>
<dbReference type="PaxDb" id="349741-Amuc_2165"/>
<protein>
    <recommendedName>
        <fullName evidence="1">Ice-binding protein C-terminal domain-containing protein</fullName>
    </recommendedName>
</protein>
<sequence length="246" mass="25672">MLTPDSKSDMERIVMRKTLCLLAVLALVPMVHASSFSIDLSPTGSGTTGVSSSGITPQNVFGYNVGEWHGTWESSSLSGQVGFDEGVLRLQIGAVASNNAGGNFAGLKFDMPSGAASASLQFDIAKTSSWGGSLGNFECKYICNVYGFSDDGESTVIGTWTLENAKTNLTNTPSSFSISLDLSGTDEYASYGLIFNSMETSTLGAGAGMAADITNIRLLGEVVPEPATASLGLLGLGALLLRRRRN</sequence>
<gene>
    <name evidence="2" type="ordered locus">Amuc_2165</name>
</gene>
<dbReference type="InterPro" id="IPR013424">
    <property type="entry name" value="Ice-binding_C"/>
</dbReference>
<dbReference type="HOGENOM" id="CLU_1127223_0_0_0"/>
<dbReference type="BioCyc" id="AMUC349741:G1GBX-2308-MONOMER"/>
<accession>B2UPU4</accession>
<dbReference type="Proteomes" id="UP000001031">
    <property type="component" value="Chromosome"/>
</dbReference>
<evidence type="ECO:0000259" key="1">
    <source>
        <dbReference type="Pfam" id="PF07589"/>
    </source>
</evidence>
<keyword evidence="3" id="KW-1185">Reference proteome</keyword>
<dbReference type="Pfam" id="PF07589">
    <property type="entry name" value="PEP-CTERM"/>
    <property type="match status" value="1"/>
</dbReference>
<evidence type="ECO:0000313" key="2">
    <source>
        <dbReference type="EMBL" id="ACD05972.1"/>
    </source>
</evidence>
<feature type="domain" description="Ice-binding protein C-terminal" evidence="1">
    <location>
        <begin position="223"/>
        <end position="245"/>
    </location>
</feature>
<dbReference type="AlphaFoldDB" id="B2UPU4"/>
<dbReference type="EMBL" id="CP001071">
    <property type="protein sequence ID" value="ACD05972.1"/>
    <property type="molecule type" value="Genomic_DNA"/>
</dbReference>
<name>B2UPU4_AKKM8</name>
<evidence type="ECO:0000313" key="3">
    <source>
        <dbReference type="Proteomes" id="UP000001031"/>
    </source>
</evidence>
<dbReference type="STRING" id="349741.Amuc_2165"/>
<reference evidence="3" key="1">
    <citation type="journal article" date="2011" name="PLoS ONE">
        <title>The genome of Akkermansia muciniphila, a dedicated intestinal mucin degrader, and its use in exploring intestinal metagenomes.</title>
        <authorList>
            <person name="van Passel M.W."/>
            <person name="Kant R."/>
            <person name="Zoetendal E.G."/>
            <person name="Plugge C.M."/>
            <person name="Derrien M."/>
            <person name="Malfatti S.A."/>
            <person name="Chain P.S."/>
            <person name="Woyke T."/>
            <person name="Palva A."/>
            <person name="de Vos W.M."/>
            <person name="Smidt H."/>
        </authorList>
    </citation>
    <scope>NUCLEOTIDE SEQUENCE [LARGE SCALE GENOMIC DNA]</scope>
    <source>
        <strain evidence="3">ATCC BAA-835 / DSM 22959 / JCM 33894 / BCRC 81048 / CCUG 64013 / CIP 107961 / Muc</strain>
    </source>
</reference>